<dbReference type="PROSITE" id="PS50157">
    <property type="entry name" value="ZINC_FINGER_C2H2_2"/>
    <property type="match status" value="1"/>
</dbReference>
<feature type="compositionally biased region" description="Pro residues" evidence="2">
    <location>
        <begin position="118"/>
        <end position="128"/>
    </location>
</feature>
<dbReference type="PROSITE" id="PS00028">
    <property type="entry name" value="ZINC_FINGER_C2H2_1"/>
    <property type="match status" value="1"/>
</dbReference>
<dbReference type="OrthoDB" id="1637570at2759"/>
<accession>A0A1Q3BBK5</accession>
<sequence>MAGLGWNIRQSNMPGLNHAYRRPYNPTHIACRICDQVFTSTHGLINHIESHMIDDETLSRRHNEINLMSSQPLTNPFQSNFSLLAPQPPIQNVYNFPGVQERNPFLGSTPQIVAPPRSTQPPPPPSPQPQQSQLSLLGRNNFTFRPQPVPSSSRVVQDHQPPNDCTKPLLDQLERTMPNIVESLRRDKNSHGKSHEMLDLSLKL</sequence>
<proteinExistence type="predicted"/>
<keyword evidence="5" id="KW-1185">Reference proteome</keyword>
<gene>
    <name evidence="4" type="ORF">CFOL_v3_08942</name>
</gene>
<comment type="caution">
    <text evidence="4">The sequence shown here is derived from an EMBL/GenBank/DDBJ whole genome shotgun (WGS) entry which is preliminary data.</text>
</comment>
<dbReference type="InterPro" id="IPR013087">
    <property type="entry name" value="Znf_C2H2_type"/>
</dbReference>
<dbReference type="GO" id="GO:0008270">
    <property type="term" value="F:zinc ion binding"/>
    <property type="evidence" value="ECO:0007669"/>
    <property type="project" value="UniProtKB-KW"/>
</dbReference>
<feature type="region of interest" description="Disordered" evidence="2">
    <location>
        <begin position="104"/>
        <end position="167"/>
    </location>
</feature>
<keyword evidence="1" id="KW-0862">Zinc</keyword>
<keyword evidence="1" id="KW-0479">Metal-binding</keyword>
<dbReference type="Proteomes" id="UP000187406">
    <property type="component" value="Unassembled WGS sequence"/>
</dbReference>
<protein>
    <recommendedName>
        <fullName evidence="3">C2H2-type domain-containing protein</fullName>
    </recommendedName>
</protein>
<evidence type="ECO:0000256" key="1">
    <source>
        <dbReference type="PROSITE-ProRule" id="PRU00042"/>
    </source>
</evidence>
<dbReference type="EMBL" id="BDDD01000413">
    <property type="protein sequence ID" value="GAV65427.1"/>
    <property type="molecule type" value="Genomic_DNA"/>
</dbReference>
<dbReference type="AlphaFoldDB" id="A0A1Q3BBK5"/>
<feature type="region of interest" description="Disordered" evidence="2">
    <location>
        <begin position="184"/>
        <end position="204"/>
    </location>
</feature>
<name>A0A1Q3BBK5_CEPFO</name>
<evidence type="ECO:0000256" key="2">
    <source>
        <dbReference type="SAM" id="MobiDB-lite"/>
    </source>
</evidence>
<dbReference type="InParanoid" id="A0A1Q3BBK5"/>
<evidence type="ECO:0000259" key="3">
    <source>
        <dbReference type="PROSITE" id="PS50157"/>
    </source>
</evidence>
<keyword evidence="1" id="KW-0863">Zinc-finger</keyword>
<feature type="compositionally biased region" description="Basic and acidic residues" evidence="2">
    <location>
        <begin position="184"/>
        <end position="198"/>
    </location>
</feature>
<evidence type="ECO:0000313" key="5">
    <source>
        <dbReference type="Proteomes" id="UP000187406"/>
    </source>
</evidence>
<reference evidence="5" key="1">
    <citation type="submission" date="2016-04" db="EMBL/GenBank/DDBJ databases">
        <title>Cephalotus genome sequencing.</title>
        <authorList>
            <person name="Fukushima K."/>
            <person name="Hasebe M."/>
            <person name="Fang X."/>
        </authorList>
    </citation>
    <scope>NUCLEOTIDE SEQUENCE [LARGE SCALE GENOMIC DNA]</scope>
    <source>
        <strain evidence="5">cv. St1</strain>
    </source>
</reference>
<feature type="compositionally biased region" description="Polar residues" evidence="2">
    <location>
        <begin position="138"/>
        <end position="155"/>
    </location>
</feature>
<feature type="domain" description="C2H2-type" evidence="3">
    <location>
        <begin position="29"/>
        <end position="56"/>
    </location>
</feature>
<evidence type="ECO:0000313" key="4">
    <source>
        <dbReference type="EMBL" id="GAV65427.1"/>
    </source>
</evidence>
<organism evidence="4 5">
    <name type="scientific">Cephalotus follicularis</name>
    <name type="common">Albany pitcher plant</name>
    <dbReference type="NCBI Taxonomy" id="3775"/>
    <lineage>
        <taxon>Eukaryota</taxon>
        <taxon>Viridiplantae</taxon>
        <taxon>Streptophyta</taxon>
        <taxon>Embryophyta</taxon>
        <taxon>Tracheophyta</taxon>
        <taxon>Spermatophyta</taxon>
        <taxon>Magnoliopsida</taxon>
        <taxon>eudicotyledons</taxon>
        <taxon>Gunneridae</taxon>
        <taxon>Pentapetalae</taxon>
        <taxon>rosids</taxon>
        <taxon>fabids</taxon>
        <taxon>Oxalidales</taxon>
        <taxon>Cephalotaceae</taxon>
        <taxon>Cephalotus</taxon>
    </lineage>
</organism>